<feature type="signal peptide" evidence="21">
    <location>
        <begin position="1"/>
        <end position="20"/>
    </location>
</feature>
<keyword evidence="11 23" id="KW-0560">Oxidoreductase</keyword>
<feature type="binding site" evidence="18">
    <location>
        <position position="428"/>
    </location>
    <ligand>
        <name>Ca(2+)</name>
        <dbReference type="ChEBI" id="CHEBI:29108"/>
        <label>1</label>
    </ligand>
</feature>
<feature type="binding site" evidence="18">
    <location>
        <position position="435"/>
    </location>
    <ligand>
        <name>Ca(2+)</name>
        <dbReference type="ChEBI" id="CHEBI:29108"/>
        <label>1</label>
    </ligand>
</feature>
<dbReference type="GO" id="GO:0006979">
    <property type="term" value="P:response to oxidative stress"/>
    <property type="evidence" value="ECO:0007669"/>
    <property type="project" value="InterPro"/>
</dbReference>
<dbReference type="GO" id="GO:0009505">
    <property type="term" value="C:plant-type cell wall"/>
    <property type="evidence" value="ECO:0000318"/>
    <property type="project" value="GO_Central"/>
</dbReference>
<dbReference type="InterPro" id="IPR000823">
    <property type="entry name" value="Peroxidase_pln"/>
</dbReference>
<comment type="similarity">
    <text evidence="3">Belongs to the peroxidase family. Ascorbate peroxidase subfamily.</text>
</comment>
<dbReference type="GO" id="GO:0046872">
    <property type="term" value="F:metal ion binding"/>
    <property type="evidence" value="ECO:0007669"/>
    <property type="project" value="UniProtKB-KW"/>
</dbReference>
<evidence type="ECO:0000256" key="18">
    <source>
        <dbReference type="PIRSR" id="PIRSR600823-3"/>
    </source>
</evidence>
<accession>B9S3Y5</accession>
<dbReference type="CDD" id="cd00693">
    <property type="entry name" value="secretory_peroxidase"/>
    <property type="match status" value="2"/>
</dbReference>
<dbReference type="InParanoid" id="B9S3Y5"/>
<dbReference type="GO" id="GO:0140825">
    <property type="term" value="F:lactoperoxidase activity"/>
    <property type="evidence" value="ECO:0007669"/>
    <property type="project" value="UniProtKB-EC"/>
</dbReference>
<dbReference type="GO" id="GO:0006950">
    <property type="term" value="P:response to stress"/>
    <property type="evidence" value="ECO:0000318"/>
    <property type="project" value="GO_Central"/>
</dbReference>
<dbReference type="PROSITE" id="PS50873">
    <property type="entry name" value="PEROXIDASE_4"/>
    <property type="match status" value="2"/>
</dbReference>
<name>B9S3Y5_RICCO</name>
<dbReference type="PRINTS" id="PR00458">
    <property type="entry name" value="PEROXIDASE"/>
</dbReference>
<dbReference type="GO" id="GO:0042744">
    <property type="term" value="P:hydrogen peroxide catabolic process"/>
    <property type="evidence" value="ECO:0007669"/>
    <property type="project" value="UniProtKB-KW"/>
</dbReference>
<dbReference type="InterPro" id="IPR033905">
    <property type="entry name" value="Secretory_peroxidase"/>
</dbReference>
<comment type="function">
    <text evidence="2">Removal of H(2)O(2), oxidation of toxic reductants, biosynthesis and degradation of lignin, suberization, auxin catabolism, response to environmental stresses such as wounding, pathogen attack and oxidative stress. These functions might be dependent on each isozyme/isoform in each plant tissue.</text>
</comment>
<comment type="cofactor">
    <cofactor evidence="18">
        <name>Ca(2+)</name>
        <dbReference type="ChEBI" id="CHEBI:29108"/>
    </cofactor>
    <text evidence="18">Binds 2 calcium ions per subunit.</text>
</comment>
<evidence type="ECO:0000256" key="9">
    <source>
        <dbReference type="ARBA" id="ARBA00022729"/>
    </source>
</evidence>
<evidence type="ECO:0000256" key="12">
    <source>
        <dbReference type="ARBA" id="ARBA00023004"/>
    </source>
</evidence>
<dbReference type="EC" id="1.11.1.7" evidence="4"/>
<evidence type="ECO:0000256" key="17">
    <source>
        <dbReference type="PIRSR" id="PIRSR600823-2"/>
    </source>
</evidence>
<organism evidence="23 24">
    <name type="scientific">Ricinus communis</name>
    <name type="common">Castor bean</name>
    <dbReference type="NCBI Taxonomy" id="3988"/>
    <lineage>
        <taxon>Eukaryota</taxon>
        <taxon>Viridiplantae</taxon>
        <taxon>Streptophyta</taxon>
        <taxon>Embryophyta</taxon>
        <taxon>Tracheophyta</taxon>
        <taxon>Spermatophyta</taxon>
        <taxon>Magnoliopsida</taxon>
        <taxon>eudicotyledons</taxon>
        <taxon>Gunneridae</taxon>
        <taxon>Pentapetalae</taxon>
        <taxon>rosids</taxon>
        <taxon>fabids</taxon>
        <taxon>Malpighiales</taxon>
        <taxon>Euphorbiaceae</taxon>
        <taxon>Acalyphoideae</taxon>
        <taxon>Acalypheae</taxon>
        <taxon>Ricinus</taxon>
    </lineage>
</organism>
<dbReference type="FunFam" id="1.10.420.10:FF:000008">
    <property type="entry name" value="Peroxidase"/>
    <property type="match status" value="2"/>
</dbReference>
<evidence type="ECO:0000256" key="4">
    <source>
        <dbReference type="ARBA" id="ARBA00012313"/>
    </source>
</evidence>
<dbReference type="Pfam" id="PF00141">
    <property type="entry name" value="peroxidase"/>
    <property type="match status" value="2"/>
</dbReference>
<feature type="binding site" description="axial binding residue" evidence="18">
    <location>
        <position position="554"/>
    </location>
    <ligand>
        <name>heme b</name>
        <dbReference type="ChEBI" id="CHEBI:60344"/>
    </ligand>
    <ligandPart>
        <name>Fe</name>
        <dbReference type="ChEBI" id="CHEBI:18248"/>
    </ligandPart>
</feature>
<dbReference type="eggNOG" id="ENOG502QQZ7">
    <property type="taxonomic scope" value="Eukaryota"/>
</dbReference>
<feature type="binding site" evidence="18">
    <location>
        <position position="449"/>
    </location>
    <ligand>
        <name>Ca(2+)</name>
        <dbReference type="ChEBI" id="CHEBI:29108"/>
        <label>1</label>
    </ligand>
</feature>
<gene>
    <name evidence="23" type="ORF">RCOM_0557000</name>
</gene>
<evidence type="ECO:0000256" key="7">
    <source>
        <dbReference type="ARBA" id="ARBA00022617"/>
    </source>
</evidence>
<feature type="binding site" evidence="18">
    <location>
        <position position="606"/>
    </location>
    <ligand>
        <name>Ca(2+)</name>
        <dbReference type="ChEBI" id="CHEBI:29108"/>
        <label>2</label>
    </ligand>
</feature>
<keyword evidence="14" id="KW-0325">Glycoprotein</keyword>
<proteinExistence type="inferred from homology"/>
<dbReference type="SUPFAM" id="SSF48113">
    <property type="entry name" value="Heme-dependent peroxidases"/>
    <property type="match status" value="3"/>
</dbReference>
<evidence type="ECO:0000256" key="15">
    <source>
        <dbReference type="ARBA" id="ARBA00023324"/>
    </source>
</evidence>
<dbReference type="Gene3D" id="1.10.520.10">
    <property type="match status" value="2"/>
</dbReference>
<evidence type="ECO:0000256" key="8">
    <source>
        <dbReference type="ARBA" id="ARBA00022723"/>
    </source>
</evidence>
<dbReference type="EMBL" id="EQ973863">
    <property type="protein sequence ID" value="EEF41666.1"/>
    <property type="molecule type" value="Genomic_DNA"/>
</dbReference>
<evidence type="ECO:0000313" key="24">
    <source>
        <dbReference type="Proteomes" id="UP000008311"/>
    </source>
</evidence>
<dbReference type="GO" id="GO:0020037">
    <property type="term" value="F:heme binding"/>
    <property type="evidence" value="ECO:0007669"/>
    <property type="project" value="InterPro"/>
</dbReference>
<feature type="binding site" evidence="18">
    <location>
        <position position="433"/>
    </location>
    <ligand>
        <name>Ca(2+)</name>
        <dbReference type="ChEBI" id="CHEBI:29108"/>
        <label>1</label>
    </ligand>
</feature>
<keyword evidence="10 18" id="KW-0106">Calcium</keyword>
<keyword evidence="15" id="KW-0376">Hydrogen peroxide</keyword>
<comment type="catalytic activity">
    <reaction evidence="1">
        <text>2 a phenolic donor + H2O2 = 2 a phenolic radical donor + 2 H2O</text>
        <dbReference type="Rhea" id="RHEA:56136"/>
        <dbReference type="ChEBI" id="CHEBI:15377"/>
        <dbReference type="ChEBI" id="CHEBI:16240"/>
        <dbReference type="ChEBI" id="CHEBI:139520"/>
        <dbReference type="ChEBI" id="CHEBI:139521"/>
        <dbReference type="EC" id="1.11.1.7"/>
    </reaction>
</comment>
<feature type="site" description="Transition state stabilizer" evidence="19">
    <location>
        <position position="423"/>
    </location>
</feature>
<keyword evidence="7" id="KW-0349">Heme</keyword>
<keyword evidence="24" id="KW-1185">Reference proteome</keyword>
<evidence type="ECO:0000256" key="13">
    <source>
        <dbReference type="ARBA" id="ARBA00023157"/>
    </source>
</evidence>
<evidence type="ECO:0000256" key="21">
    <source>
        <dbReference type="SAM" id="SignalP"/>
    </source>
</evidence>
<evidence type="ECO:0000256" key="3">
    <source>
        <dbReference type="ARBA" id="ARBA00006873"/>
    </source>
</evidence>
<feature type="binding site" evidence="18">
    <location>
        <position position="555"/>
    </location>
    <ligand>
        <name>Ca(2+)</name>
        <dbReference type="ChEBI" id="CHEBI:29108"/>
        <label>2</label>
    </ligand>
</feature>
<feature type="disulfide bond" evidence="20">
    <location>
        <begin position="396"/>
        <end position="475"/>
    </location>
</feature>
<feature type="disulfide bond" evidence="20">
    <location>
        <begin position="429"/>
        <end position="434"/>
    </location>
</feature>
<feature type="binding site" evidence="18">
    <location>
        <position position="437"/>
    </location>
    <ligand>
        <name>Ca(2+)</name>
        <dbReference type="ChEBI" id="CHEBI:29108"/>
        <label>1</label>
    </ligand>
</feature>
<comment type="cofactor">
    <cofactor evidence="18">
        <name>heme b</name>
        <dbReference type="ChEBI" id="CHEBI:60344"/>
    </cofactor>
    <text evidence="18">Binds 1 heme b (iron(II)-protoporphyrin IX) group per subunit.</text>
</comment>
<keyword evidence="9 21" id="KW-0732">Signal</keyword>
<evidence type="ECO:0000256" key="10">
    <source>
        <dbReference type="ARBA" id="ARBA00022837"/>
    </source>
</evidence>
<feature type="active site" description="Proton acceptor" evidence="16">
    <location>
        <position position="427"/>
    </location>
</feature>
<dbReference type="STRING" id="3988.B9S3Y5"/>
<evidence type="ECO:0000259" key="22">
    <source>
        <dbReference type="PROSITE" id="PS50873"/>
    </source>
</evidence>
<dbReference type="Proteomes" id="UP000008311">
    <property type="component" value="Unassembled WGS sequence"/>
</dbReference>
<evidence type="ECO:0000256" key="16">
    <source>
        <dbReference type="PIRSR" id="PIRSR600823-1"/>
    </source>
</evidence>
<feature type="disulfide bond" evidence="20">
    <location>
        <begin position="561"/>
        <end position="593"/>
    </location>
</feature>
<evidence type="ECO:0000256" key="14">
    <source>
        <dbReference type="ARBA" id="ARBA00023180"/>
    </source>
</evidence>
<evidence type="ECO:0000256" key="20">
    <source>
        <dbReference type="PIRSR" id="PIRSR600823-5"/>
    </source>
</evidence>
<evidence type="ECO:0000256" key="1">
    <source>
        <dbReference type="ARBA" id="ARBA00000189"/>
    </source>
</evidence>
<keyword evidence="6 23" id="KW-0575">Peroxidase</keyword>
<dbReference type="PRINTS" id="PR00461">
    <property type="entry name" value="PLPEROXIDASE"/>
</dbReference>
<evidence type="ECO:0000256" key="6">
    <source>
        <dbReference type="ARBA" id="ARBA00022559"/>
    </source>
</evidence>
<dbReference type="PANTHER" id="PTHR31235">
    <property type="entry name" value="PEROXIDASE 25-RELATED"/>
    <property type="match status" value="1"/>
</dbReference>
<feature type="chain" id="PRO_5002891540" description="peroxidase" evidence="21">
    <location>
        <begin position="21"/>
        <end position="709"/>
    </location>
</feature>
<evidence type="ECO:0000313" key="23">
    <source>
        <dbReference type="EMBL" id="EEF41666.1"/>
    </source>
</evidence>
<evidence type="ECO:0000256" key="19">
    <source>
        <dbReference type="PIRSR" id="PIRSR600823-4"/>
    </source>
</evidence>
<dbReference type="PROSITE" id="PS00435">
    <property type="entry name" value="PEROXIDASE_1"/>
    <property type="match status" value="2"/>
</dbReference>
<feature type="binding site" evidence="18">
    <location>
        <position position="431"/>
    </location>
    <ligand>
        <name>Ca(2+)</name>
        <dbReference type="ChEBI" id="CHEBI:29108"/>
        <label>1</label>
    </ligand>
</feature>
<keyword evidence="5" id="KW-0964">Secreted</keyword>
<feature type="binding site" evidence="18">
    <location>
        <position position="614"/>
    </location>
    <ligand>
        <name>Ca(2+)</name>
        <dbReference type="ChEBI" id="CHEBI:29108"/>
        <label>2</label>
    </ligand>
</feature>
<dbReference type="FunFam" id="1.10.520.10:FF:000001">
    <property type="entry name" value="Peroxidase"/>
    <property type="match status" value="2"/>
</dbReference>
<keyword evidence="8 18" id="KW-0479">Metal-binding</keyword>
<feature type="domain" description="Plant heme peroxidase family profile" evidence="22">
    <location>
        <begin position="22"/>
        <end position="366"/>
    </location>
</feature>
<evidence type="ECO:0000256" key="2">
    <source>
        <dbReference type="ARBA" id="ARBA00002322"/>
    </source>
</evidence>
<sequence length="709" mass="78463">MKTVFLFCLLVLSVIGICQAGGLRKKFYRRSCPQAEDTIRKITEKHVLSNPNLPAKLLRMHFHDCFVRGCDGSILIESTTNSTAEKDSIPNLTLTGFDVIEDIKSELEKACPGLVSCADILALAARDSVSFQFKKPLWEVLTGRRDGNVSLASEVFANIPSPFADFSTLKQNFKSKGLTVHDLVVLSGGHTIGVGHCNLFSNRLYNFTGKGDQDPSLSATYAEFLKAKCRSLADTTTTVEMDPDSSFTFDNDYFVILKQHKGLFQSDAALLTNKIASKIAGELLNSKAFFTEFAQSMKRMGAIEHKGLFQSDAALLTNKIASKIAGELLNSKAFFTEFAQSMKRMGAIEVLTGSKGEIRKKYNWIHKFVYLVEEAELRISRVKGGGLRKKFYRKSCPQAEDIVRKVTERHVLSNPNLPAKLLRMHFHDCFVRGCDGSILIESTTNNTAEKDSIPNLTLTGFDVIEDIKSELEKVCPGLVSCADILALAARDSVSYQFKKPLWEVLTGRRDGSVSLASEVFAHIPSPFANFSALKQNFKSKGLTVHDLVVLSGGHTIGVGHCNLFSNRLYNFTGKGDQDPSLSATYAEFLKAKCRSLADTTTTVEMDPDSSFTFDNDYFVILKQHKGLFQSDAALLTNKIASKIAGELLNSKAFFTEFAQSMKRMGAIEVLTGSKGEIRKKALMQGILFPMAFPESYFLYRHACQSIDRS</sequence>
<dbReference type="InterPro" id="IPR002016">
    <property type="entry name" value="Haem_peroxidase"/>
</dbReference>
<dbReference type="Gene3D" id="1.10.420.10">
    <property type="entry name" value="Peroxidase, domain 2"/>
    <property type="match status" value="2"/>
</dbReference>
<dbReference type="GO" id="GO:0004601">
    <property type="term" value="F:peroxidase activity"/>
    <property type="evidence" value="ECO:0000318"/>
    <property type="project" value="GO_Central"/>
</dbReference>
<keyword evidence="13 20" id="KW-1015">Disulfide bond</keyword>
<evidence type="ECO:0000256" key="11">
    <source>
        <dbReference type="ARBA" id="ARBA00023002"/>
    </source>
</evidence>
<keyword evidence="12 18" id="KW-0408">Iron</keyword>
<feature type="binding site" evidence="17">
    <location>
        <position position="524"/>
    </location>
    <ligand>
        <name>substrate</name>
    </ligand>
</feature>
<dbReference type="InterPro" id="IPR010255">
    <property type="entry name" value="Haem_peroxidase_sf"/>
</dbReference>
<dbReference type="InterPro" id="IPR019793">
    <property type="entry name" value="Peroxidases_heam-ligand_BS"/>
</dbReference>
<reference evidence="24" key="1">
    <citation type="journal article" date="2010" name="Nat. Biotechnol.">
        <title>Draft genome sequence of the oilseed species Ricinus communis.</title>
        <authorList>
            <person name="Chan A.P."/>
            <person name="Crabtree J."/>
            <person name="Zhao Q."/>
            <person name="Lorenzi H."/>
            <person name="Orvis J."/>
            <person name="Puiu D."/>
            <person name="Melake-Berhan A."/>
            <person name="Jones K.M."/>
            <person name="Redman J."/>
            <person name="Chen G."/>
            <person name="Cahoon E.B."/>
            <person name="Gedil M."/>
            <person name="Stanke M."/>
            <person name="Haas B.J."/>
            <person name="Wortman J.R."/>
            <person name="Fraser-Liggett C.M."/>
            <person name="Ravel J."/>
            <person name="Rabinowicz P.D."/>
        </authorList>
    </citation>
    <scope>NUCLEOTIDE SEQUENCE [LARGE SCALE GENOMIC DNA]</scope>
    <source>
        <strain evidence="24">cv. Hale</strain>
    </source>
</reference>
<evidence type="ECO:0000256" key="5">
    <source>
        <dbReference type="ARBA" id="ARBA00022525"/>
    </source>
</evidence>
<dbReference type="AlphaFoldDB" id="B9S3Y5"/>
<protein>
    <recommendedName>
        <fullName evidence="4">peroxidase</fullName>
        <ecNumber evidence="4">1.11.1.7</ecNumber>
    </recommendedName>
</protein>
<feature type="domain" description="Plant heme peroxidase family profile" evidence="22">
    <location>
        <begin position="386"/>
        <end position="679"/>
    </location>
</feature>